<dbReference type="Pfam" id="PF17820">
    <property type="entry name" value="PDZ_6"/>
    <property type="match status" value="1"/>
</dbReference>
<dbReference type="Pfam" id="PF18265">
    <property type="entry name" value="Nas2_N"/>
    <property type="match status" value="1"/>
</dbReference>
<dbReference type="FunFam" id="2.30.42.10:FF:000107">
    <property type="entry name" value="26S proteasome non-ATPase regulatory subunit 9"/>
    <property type="match status" value="1"/>
</dbReference>
<dbReference type="PANTHER" id="PTHR12651:SF1">
    <property type="entry name" value="26S PROTEASOME NON-ATPASE REGULATORY SUBUNIT 9"/>
    <property type="match status" value="1"/>
</dbReference>
<dbReference type="PANTHER" id="PTHR12651">
    <property type="entry name" value="26S PROTEASOME NON-ATPASE REGULATORY SUBUNIT 9"/>
    <property type="match status" value="1"/>
</dbReference>
<dbReference type="GO" id="GO:0005634">
    <property type="term" value="C:nucleus"/>
    <property type="evidence" value="ECO:0007669"/>
    <property type="project" value="TreeGrafter"/>
</dbReference>
<dbReference type="InterPro" id="IPR035269">
    <property type="entry name" value="PSMD9"/>
</dbReference>
<evidence type="ECO:0000313" key="7">
    <source>
        <dbReference type="Proteomes" id="UP000028924"/>
    </source>
</evidence>
<dbReference type="EMBL" id="KL662089">
    <property type="protein sequence ID" value="KFM23110.1"/>
    <property type="molecule type" value="Genomic_DNA"/>
</dbReference>
<dbReference type="Gene3D" id="6.10.140.1710">
    <property type="match status" value="1"/>
</dbReference>
<proteinExistence type="inferred from homology"/>
<dbReference type="GO" id="GO:0000502">
    <property type="term" value="C:proteasome complex"/>
    <property type="evidence" value="ECO:0007669"/>
    <property type="project" value="UniProtKB-KW"/>
</dbReference>
<keyword evidence="2" id="KW-0143">Chaperone</keyword>
<sequence>KTVLKALQSRKEELEAEIATCSYRLQNSGVGLHAPLVDAEGFPRADLDIPSIRAGRQKVRVLSHDLEELTREMEIQLHALHAAARQQPDAGTQPSSDGAPPPPAVPAAAEATPFAEVTAVAPGSPAAGSGMQPGDRLVAFGDVSSQTPRPVEGMAQVLPSLAGRAVRCEVLRAGRPVTLAITPGPWAGKGLLGATLILLS</sequence>
<dbReference type="AlphaFoldDB" id="A0A087SBK6"/>
<evidence type="ECO:0000256" key="3">
    <source>
        <dbReference type="SAM" id="MobiDB-lite"/>
    </source>
</evidence>
<evidence type="ECO:0000256" key="2">
    <source>
        <dbReference type="ARBA" id="ARBA00023186"/>
    </source>
</evidence>
<feature type="region of interest" description="Disordered" evidence="3">
    <location>
        <begin position="83"/>
        <end position="108"/>
    </location>
</feature>
<dbReference type="eggNOG" id="KOG3129">
    <property type="taxonomic scope" value="Eukaryota"/>
</dbReference>
<evidence type="ECO:0000256" key="1">
    <source>
        <dbReference type="ARBA" id="ARBA00005256"/>
    </source>
</evidence>
<comment type="similarity">
    <text evidence="1">Belongs to the proteasome subunit p27 family.</text>
</comment>
<keyword evidence="7" id="KW-1185">Reference proteome</keyword>
<organism evidence="6 7">
    <name type="scientific">Auxenochlorella protothecoides</name>
    <name type="common">Green microalga</name>
    <name type="synonym">Chlorella protothecoides</name>
    <dbReference type="NCBI Taxonomy" id="3075"/>
    <lineage>
        <taxon>Eukaryota</taxon>
        <taxon>Viridiplantae</taxon>
        <taxon>Chlorophyta</taxon>
        <taxon>core chlorophytes</taxon>
        <taxon>Trebouxiophyceae</taxon>
        <taxon>Chlorellales</taxon>
        <taxon>Chlorellaceae</taxon>
        <taxon>Auxenochlorella</taxon>
    </lineage>
</organism>
<reference evidence="6 7" key="1">
    <citation type="journal article" date="2014" name="BMC Genomics">
        <title>Oil accumulation mechanisms of the oleaginous microalga Chlorella protothecoides revealed through its genome, transcriptomes, and proteomes.</title>
        <authorList>
            <person name="Gao C."/>
            <person name="Wang Y."/>
            <person name="Shen Y."/>
            <person name="Yan D."/>
            <person name="He X."/>
            <person name="Dai J."/>
            <person name="Wu Q."/>
        </authorList>
    </citation>
    <scope>NUCLEOTIDE SEQUENCE [LARGE SCALE GENOMIC DNA]</scope>
    <source>
        <strain evidence="6 7">0710</strain>
    </source>
</reference>
<evidence type="ECO:0000259" key="5">
    <source>
        <dbReference type="Pfam" id="PF18265"/>
    </source>
</evidence>
<dbReference type="RefSeq" id="XP_011395980.1">
    <property type="nucleotide sequence ID" value="XM_011397678.1"/>
</dbReference>
<feature type="non-terminal residue" evidence="6">
    <location>
        <position position="1"/>
    </location>
</feature>
<dbReference type="InterPro" id="IPR036034">
    <property type="entry name" value="PDZ_sf"/>
</dbReference>
<dbReference type="InterPro" id="IPR040815">
    <property type="entry name" value="Nas2_N"/>
</dbReference>
<dbReference type="STRING" id="3075.A0A087SBK6"/>
<feature type="domain" description="PDZ" evidence="4">
    <location>
        <begin position="116"/>
        <end position="169"/>
    </location>
</feature>
<evidence type="ECO:0000259" key="4">
    <source>
        <dbReference type="Pfam" id="PF17820"/>
    </source>
</evidence>
<feature type="domain" description="Nas2 N-terminal" evidence="5">
    <location>
        <begin position="4"/>
        <end position="82"/>
    </location>
</feature>
<dbReference type="OrthoDB" id="72325at2759"/>
<name>A0A087SBK6_AUXPR</name>
<dbReference type="KEGG" id="apro:F751_3301"/>
<gene>
    <name evidence="6" type="ORF">F751_3301</name>
</gene>
<dbReference type="GO" id="GO:0005737">
    <property type="term" value="C:cytoplasm"/>
    <property type="evidence" value="ECO:0007669"/>
    <property type="project" value="TreeGrafter"/>
</dbReference>
<dbReference type="GeneID" id="23614692"/>
<dbReference type="SUPFAM" id="SSF50156">
    <property type="entry name" value="PDZ domain-like"/>
    <property type="match status" value="1"/>
</dbReference>
<accession>A0A087SBK6</accession>
<dbReference type="InterPro" id="IPR041489">
    <property type="entry name" value="PDZ_6"/>
</dbReference>
<dbReference type="GO" id="GO:0070682">
    <property type="term" value="P:proteasome regulatory particle assembly"/>
    <property type="evidence" value="ECO:0007669"/>
    <property type="project" value="InterPro"/>
</dbReference>
<protein>
    <submittedName>
        <fullName evidence="6">26S proteasome non-ATPase regulatory subunit 9</fullName>
    </submittedName>
</protein>
<dbReference type="Gene3D" id="2.30.42.10">
    <property type="match status" value="1"/>
</dbReference>
<keyword evidence="6" id="KW-0647">Proteasome</keyword>
<dbReference type="Proteomes" id="UP000028924">
    <property type="component" value="Unassembled WGS sequence"/>
</dbReference>
<feature type="compositionally biased region" description="Low complexity" evidence="3">
    <location>
        <begin position="120"/>
        <end position="130"/>
    </location>
</feature>
<feature type="region of interest" description="Disordered" evidence="3">
    <location>
        <begin position="120"/>
        <end position="148"/>
    </location>
</feature>
<evidence type="ECO:0000313" key="6">
    <source>
        <dbReference type="EMBL" id="KFM23110.1"/>
    </source>
</evidence>